<protein>
    <recommendedName>
        <fullName evidence="6">DUF2953 domain-containing protein</fullName>
    </recommendedName>
</protein>
<reference evidence="3 5" key="2">
    <citation type="submission" date="2017-12" db="EMBL/GenBank/DDBJ databases">
        <title>Comparative Functional Genomics of Dry Heat Resistant strains isolated from the Viking Spacecraft.</title>
        <authorList>
            <person name="Seuylemezian A."/>
            <person name="Cooper K."/>
            <person name="Vaishampayan P."/>
        </authorList>
    </citation>
    <scope>NUCLEOTIDE SEQUENCE [LARGE SCALE GENOMIC DNA]</scope>
    <source>
        <strain evidence="3 5">ATCC 29669</strain>
    </source>
</reference>
<keyword evidence="1" id="KW-0472">Membrane</keyword>
<proteinExistence type="predicted"/>
<dbReference type="Proteomes" id="UP000235114">
    <property type="component" value="Unassembled WGS sequence"/>
</dbReference>
<comment type="caution">
    <text evidence="2">The sequence shown here is derived from an EMBL/GenBank/DDBJ whole genome shotgun (WGS) entry which is preliminary data.</text>
</comment>
<dbReference type="InterPro" id="IPR021338">
    <property type="entry name" value="DUF2953"/>
</dbReference>
<sequence>MNWVAIGLIILMVTIFLIVIIVMSKLTVYAYFNHYNGNNHLQLEFKVWFGLVKYRVDVPLPTANEDSGSAILNEEMEHDGTNPSQEYGKDPGGDLGTSLNDVKKLLDEMEQLHRILKNFLKQIAIKHLEWHSVVGVGDAASTAVLTGGIWALKGSIIGMISSYMKLKMMPVLSIAPGFQQVISETSFTCMLQFRIGHAMVAGIKMIKFGKGAGLRFITKPFSAHSENKAKSI</sequence>
<feature type="transmembrane region" description="Helical" evidence="1">
    <location>
        <begin position="6"/>
        <end position="32"/>
    </location>
</feature>
<reference evidence="2 4" key="1">
    <citation type="submission" date="2017-11" db="EMBL/GenBank/DDBJ databases">
        <title>Comparitive Functional Genomics of Dry Heat Resistant strains isolated from the Viking Spacecraft.</title>
        <authorList>
            <person name="Seuylemezian A."/>
            <person name="Cooper K."/>
            <person name="Vaishampayan P."/>
        </authorList>
    </citation>
    <scope>NUCLEOTIDE SEQUENCE [LARGE SCALE GENOMIC DNA]</scope>
    <source>
        <strain evidence="2 4">M4.6</strain>
    </source>
</reference>
<dbReference type="EMBL" id="PGVD01000041">
    <property type="protein sequence ID" value="PLR95178.1"/>
    <property type="molecule type" value="Genomic_DNA"/>
</dbReference>
<dbReference type="RefSeq" id="WP_101576916.1">
    <property type="nucleotide sequence ID" value="NZ_PGVA01000017.1"/>
</dbReference>
<organism evidence="2 4">
    <name type="scientific">Bacillus canaveralius</name>
    <dbReference type="NCBI Taxonomy" id="1403243"/>
    <lineage>
        <taxon>Bacteria</taxon>
        <taxon>Bacillati</taxon>
        <taxon>Bacillota</taxon>
        <taxon>Bacilli</taxon>
        <taxon>Bacillales</taxon>
        <taxon>Bacillaceae</taxon>
        <taxon>Bacillus</taxon>
    </lineage>
</organism>
<evidence type="ECO:0000313" key="5">
    <source>
        <dbReference type="Proteomes" id="UP000235114"/>
    </source>
</evidence>
<keyword evidence="1" id="KW-0812">Transmembrane</keyword>
<accession>A0A2N5GN64</accession>
<evidence type="ECO:0000313" key="2">
    <source>
        <dbReference type="EMBL" id="PLR83720.1"/>
    </source>
</evidence>
<dbReference type="EMBL" id="PGVA01000017">
    <property type="protein sequence ID" value="PLR83720.1"/>
    <property type="molecule type" value="Genomic_DNA"/>
</dbReference>
<evidence type="ECO:0000313" key="4">
    <source>
        <dbReference type="Proteomes" id="UP000234951"/>
    </source>
</evidence>
<dbReference type="OrthoDB" id="1683589at2"/>
<dbReference type="AlphaFoldDB" id="A0A2N5GN64"/>
<evidence type="ECO:0000313" key="3">
    <source>
        <dbReference type="EMBL" id="PLR95178.1"/>
    </source>
</evidence>
<gene>
    <name evidence="2" type="ORF">CU635_08610</name>
    <name evidence="3" type="ORF">CVD25_15130</name>
</gene>
<dbReference type="Proteomes" id="UP000234951">
    <property type="component" value="Unassembled WGS sequence"/>
</dbReference>
<name>A0A2N5GN64_9BACI</name>
<keyword evidence="1" id="KW-1133">Transmembrane helix</keyword>
<keyword evidence="5" id="KW-1185">Reference proteome</keyword>
<evidence type="ECO:0000256" key="1">
    <source>
        <dbReference type="SAM" id="Phobius"/>
    </source>
</evidence>
<dbReference type="Pfam" id="PF11167">
    <property type="entry name" value="DUF2953"/>
    <property type="match status" value="1"/>
</dbReference>
<evidence type="ECO:0008006" key="6">
    <source>
        <dbReference type="Google" id="ProtNLM"/>
    </source>
</evidence>